<evidence type="ECO:0000313" key="2">
    <source>
        <dbReference type="EMBL" id="ASA23841.1"/>
    </source>
</evidence>
<organism evidence="2 3">
    <name type="scientific">Paenibacillus donghaensis</name>
    <dbReference type="NCBI Taxonomy" id="414771"/>
    <lineage>
        <taxon>Bacteria</taxon>
        <taxon>Bacillati</taxon>
        <taxon>Bacillota</taxon>
        <taxon>Bacilli</taxon>
        <taxon>Bacillales</taxon>
        <taxon>Paenibacillaceae</taxon>
        <taxon>Paenibacillus</taxon>
    </lineage>
</organism>
<feature type="transmembrane region" description="Helical" evidence="1">
    <location>
        <begin position="287"/>
        <end position="312"/>
    </location>
</feature>
<keyword evidence="1" id="KW-0472">Membrane</keyword>
<feature type="transmembrane region" description="Helical" evidence="1">
    <location>
        <begin position="247"/>
        <end position="275"/>
    </location>
</feature>
<sequence>MMSLFFKECRQISRSIIYLVFIGVVVLFYFSQLGNSVGADIREAQSSAEYNSINPLMKPPPDAKSYGSKAAEIPEQVMPGAIASLVFEHLQNGYTAYPIAFYKNVKLNAKEQAQVADIITEITGTTPEVIMDINAEEKAIPLVVSYETFRTKMAEVDDLIGGGSKYALDGLKEFGNAPITYEEKLADYQNFIEEDRITGAYARLFSDYMGITLALFSIFVPVSFLMRDRRARMNELIYSRRFGSSRLILCRYWAMILMLLLPIVLLSLIPLVQLIGYGMRNNVSVNLWAFLTYIAAWLLPTVMVTTAVGFLLTTLTDTPIAIAVQFLWGFLDISANKNLLGGDYGAELSIRHNTLDNLQAMKDGFTALTLNRSLYALFSLLLIMATILIYELKRRGKLDIYGRVQKIFTNRKSAAKADTLH</sequence>
<protein>
    <submittedName>
        <fullName evidence="2">Uncharacterized protein</fullName>
    </submittedName>
</protein>
<keyword evidence="1" id="KW-1133">Transmembrane helix</keyword>
<dbReference type="OrthoDB" id="1708273at2"/>
<reference evidence="2 3" key="1">
    <citation type="submission" date="2017-06" db="EMBL/GenBank/DDBJ databases">
        <title>Complete genome sequence of Paenibacillus donghaensis KCTC 13049T isolated from East Sea sediment, South Korea.</title>
        <authorList>
            <person name="Jung B.K."/>
            <person name="Hong S.-J."/>
            <person name="Shin J.-H."/>
        </authorList>
    </citation>
    <scope>NUCLEOTIDE SEQUENCE [LARGE SCALE GENOMIC DNA]</scope>
    <source>
        <strain evidence="2 3">KCTC 13049</strain>
    </source>
</reference>
<feature type="transmembrane region" description="Helical" evidence="1">
    <location>
        <begin position="208"/>
        <end position="226"/>
    </location>
</feature>
<dbReference type="KEGG" id="pdh:B9T62_25505"/>
<accession>A0A2Z2KT31</accession>
<keyword evidence="1" id="KW-0812">Transmembrane</keyword>
<keyword evidence="3" id="KW-1185">Reference proteome</keyword>
<dbReference type="RefSeq" id="WP_087917827.1">
    <property type="nucleotide sequence ID" value="NZ_CP021780.1"/>
</dbReference>
<evidence type="ECO:0000313" key="3">
    <source>
        <dbReference type="Proteomes" id="UP000249890"/>
    </source>
</evidence>
<feature type="transmembrane region" description="Helical" evidence="1">
    <location>
        <begin position="374"/>
        <end position="392"/>
    </location>
</feature>
<evidence type="ECO:0000256" key="1">
    <source>
        <dbReference type="SAM" id="Phobius"/>
    </source>
</evidence>
<feature type="transmembrane region" description="Helical" evidence="1">
    <location>
        <begin position="12"/>
        <end position="30"/>
    </location>
</feature>
<dbReference type="Proteomes" id="UP000249890">
    <property type="component" value="Chromosome"/>
</dbReference>
<dbReference type="AlphaFoldDB" id="A0A2Z2KT31"/>
<name>A0A2Z2KT31_9BACL</name>
<proteinExistence type="predicted"/>
<dbReference type="EMBL" id="CP021780">
    <property type="protein sequence ID" value="ASA23841.1"/>
    <property type="molecule type" value="Genomic_DNA"/>
</dbReference>
<gene>
    <name evidence="2" type="ORF">B9T62_25505</name>
</gene>